<dbReference type="EMBL" id="CM004388">
    <property type="protein sequence ID" value="KAG8659422.1"/>
    <property type="molecule type" value="Genomic_DNA"/>
</dbReference>
<sequence length="124" mass="14447">MLPFPFQELVAFSLEQVSLWIFKYGVSENLRSVADAHFLVSAIPYTVAHVIICLKLSFLFIKHKGRQVIIINAYFNYDEIKISQCAEMPKWGHKINNKKKKKRKEKKRGRRNVIASMGWHLAIS</sequence>
<gene>
    <name evidence="1" type="ORF">MANES_02G037101v8</name>
</gene>
<organism evidence="1 2">
    <name type="scientific">Manihot esculenta</name>
    <name type="common">Cassava</name>
    <name type="synonym">Jatropha manihot</name>
    <dbReference type="NCBI Taxonomy" id="3983"/>
    <lineage>
        <taxon>Eukaryota</taxon>
        <taxon>Viridiplantae</taxon>
        <taxon>Streptophyta</taxon>
        <taxon>Embryophyta</taxon>
        <taxon>Tracheophyta</taxon>
        <taxon>Spermatophyta</taxon>
        <taxon>Magnoliopsida</taxon>
        <taxon>eudicotyledons</taxon>
        <taxon>Gunneridae</taxon>
        <taxon>Pentapetalae</taxon>
        <taxon>rosids</taxon>
        <taxon>fabids</taxon>
        <taxon>Malpighiales</taxon>
        <taxon>Euphorbiaceae</taxon>
        <taxon>Crotonoideae</taxon>
        <taxon>Manihoteae</taxon>
        <taxon>Manihot</taxon>
    </lineage>
</organism>
<protein>
    <submittedName>
        <fullName evidence="1">Uncharacterized protein</fullName>
    </submittedName>
</protein>
<evidence type="ECO:0000313" key="1">
    <source>
        <dbReference type="EMBL" id="KAG8659422.1"/>
    </source>
</evidence>
<comment type="caution">
    <text evidence="1">The sequence shown here is derived from an EMBL/GenBank/DDBJ whole genome shotgun (WGS) entry which is preliminary data.</text>
</comment>
<proteinExistence type="predicted"/>
<keyword evidence="2" id="KW-1185">Reference proteome</keyword>
<accession>A0ACB7I3F0</accession>
<dbReference type="Proteomes" id="UP000091857">
    <property type="component" value="Chromosome 2"/>
</dbReference>
<evidence type="ECO:0000313" key="2">
    <source>
        <dbReference type="Proteomes" id="UP000091857"/>
    </source>
</evidence>
<name>A0ACB7I3F0_MANES</name>
<reference evidence="2" key="1">
    <citation type="journal article" date="2016" name="Nat. Biotechnol.">
        <title>Sequencing wild and cultivated cassava and related species reveals extensive interspecific hybridization and genetic diversity.</title>
        <authorList>
            <person name="Bredeson J.V."/>
            <person name="Lyons J.B."/>
            <person name="Prochnik S.E."/>
            <person name="Wu G.A."/>
            <person name="Ha C.M."/>
            <person name="Edsinger-Gonzales E."/>
            <person name="Grimwood J."/>
            <person name="Schmutz J."/>
            <person name="Rabbi I.Y."/>
            <person name="Egesi C."/>
            <person name="Nauluvula P."/>
            <person name="Lebot V."/>
            <person name="Ndunguru J."/>
            <person name="Mkamilo G."/>
            <person name="Bart R.S."/>
            <person name="Setter T.L."/>
            <person name="Gleadow R.M."/>
            <person name="Kulakow P."/>
            <person name="Ferguson M.E."/>
            <person name="Rounsley S."/>
            <person name="Rokhsar D.S."/>
        </authorList>
    </citation>
    <scope>NUCLEOTIDE SEQUENCE [LARGE SCALE GENOMIC DNA]</scope>
    <source>
        <strain evidence="2">cv. AM560-2</strain>
    </source>
</reference>